<reference evidence="2 3" key="1">
    <citation type="submission" date="2024-10" db="EMBL/GenBank/DDBJ databases">
        <authorList>
            <person name="Kim D."/>
        </authorList>
    </citation>
    <scope>NUCLEOTIDE SEQUENCE [LARGE SCALE GENOMIC DNA]</scope>
    <source>
        <strain evidence="2">Taebaek</strain>
    </source>
</reference>
<dbReference type="PANTHER" id="PTHR45774:SF3">
    <property type="entry name" value="BTB (POZ) DOMAIN-CONTAINING 2B-RELATED"/>
    <property type="match status" value="1"/>
</dbReference>
<dbReference type="Gene3D" id="3.30.710.10">
    <property type="entry name" value="Potassium Channel Kv1.1, Chain A"/>
    <property type="match status" value="1"/>
</dbReference>
<sequence>MLQKKVGFGAANVRHTELFRKNVMGRRMALMRYILATFLTPHQTTNMDFIIALLLRPDVEASAFKVMLSFIYADDLNELNGDNAMAVLYAAKKYNIPGLVNASLKIPFSELRNVFLAYAQAGLFDLENRRAALGPALFNIRFPLIPDEEFSQNIFPSGVLTTEEVIGVQQHKFQLNFNRFSDPLLLPKFPSEKRIWTEGTLLMDIEKVSEFGEGEQFSETVHIKRLPWKIKAEVTTEEENEEKCLGFSIRCDGPKEEMKWRCKFSAMFRIISQKMAPRIPLAHFMTMFLTMN</sequence>
<dbReference type="InterPro" id="IPR008974">
    <property type="entry name" value="TRAF-like"/>
</dbReference>
<evidence type="ECO:0000313" key="3">
    <source>
        <dbReference type="Proteomes" id="UP001620645"/>
    </source>
</evidence>
<accession>A0ABD2IRD7</accession>
<dbReference type="EMBL" id="JBICCN010000295">
    <property type="protein sequence ID" value="KAL3080390.1"/>
    <property type="molecule type" value="Genomic_DNA"/>
</dbReference>
<feature type="domain" description="BTB" evidence="1">
    <location>
        <begin position="56"/>
        <end position="102"/>
    </location>
</feature>
<comment type="caution">
    <text evidence="2">The sequence shown here is derived from an EMBL/GenBank/DDBJ whole genome shotgun (WGS) entry which is preliminary data.</text>
</comment>
<name>A0ABD2IRD7_HETSC</name>
<gene>
    <name evidence="2" type="ORF">niasHS_011323</name>
</gene>
<evidence type="ECO:0000259" key="1">
    <source>
        <dbReference type="Pfam" id="PF00651"/>
    </source>
</evidence>
<protein>
    <recommendedName>
        <fullName evidence="1">BTB domain-containing protein</fullName>
    </recommendedName>
</protein>
<dbReference type="Proteomes" id="UP001620645">
    <property type="component" value="Unassembled WGS sequence"/>
</dbReference>
<dbReference type="Gene3D" id="2.60.210.10">
    <property type="entry name" value="Apoptosis, Tumor Necrosis Factor Receptor Associated Protein 2, Chain A"/>
    <property type="match status" value="1"/>
</dbReference>
<dbReference type="AlphaFoldDB" id="A0ABD2IRD7"/>
<dbReference type="SUPFAM" id="SSF54695">
    <property type="entry name" value="POZ domain"/>
    <property type="match status" value="1"/>
</dbReference>
<dbReference type="PANTHER" id="PTHR45774">
    <property type="entry name" value="BTB/POZ DOMAIN-CONTAINING"/>
    <property type="match status" value="1"/>
</dbReference>
<organism evidence="2 3">
    <name type="scientific">Heterodera schachtii</name>
    <name type="common">Sugarbeet cyst nematode worm</name>
    <name type="synonym">Tylenchus schachtii</name>
    <dbReference type="NCBI Taxonomy" id="97005"/>
    <lineage>
        <taxon>Eukaryota</taxon>
        <taxon>Metazoa</taxon>
        <taxon>Ecdysozoa</taxon>
        <taxon>Nematoda</taxon>
        <taxon>Chromadorea</taxon>
        <taxon>Rhabditida</taxon>
        <taxon>Tylenchina</taxon>
        <taxon>Tylenchomorpha</taxon>
        <taxon>Tylenchoidea</taxon>
        <taxon>Heteroderidae</taxon>
        <taxon>Heteroderinae</taxon>
        <taxon>Heterodera</taxon>
    </lineage>
</organism>
<dbReference type="Pfam" id="PF00651">
    <property type="entry name" value="BTB"/>
    <property type="match status" value="1"/>
</dbReference>
<dbReference type="InterPro" id="IPR011333">
    <property type="entry name" value="SKP1/BTB/POZ_sf"/>
</dbReference>
<evidence type="ECO:0000313" key="2">
    <source>
        <dbReference type="EMBL" id="KAL3080390.1"/>
    </source>
</evidence>
<proteinExistence type="predicted"/>
<keyword evidence="3" id="KW-1185">Reference proteome</keyword>
<dbReference type="InterPro" id="IPR000210">
    <property type="entry name" value="BTB/POZ_dom"/>
</dbReference>